<feature type="non-terminal residue" evidence="1">
    <location>
        <position position="1"/>
    </location>
</feature>
<dbReference type="Proteomes" id="UP000789366">
    <property type="component" value="Unassembled WGS sequence"/>
</dbReference>
<protein>
    <submittedName>
        <fullName evidence="1">11053_t:CDS:1</fullName>
    </submittedName>
</protein>
<evidence type="ECO:0000313" key="2">
    <source>
        <dbReference type="Proteomes" id="UP000789366"/>
    </source>
</evidence>
<organism evidence="1 2">
    <name type="scientific">Cetraspora pellucida</name>
    <dbReference type="NCBI Taxonomy" id="1433469"/>
    <lineage>
        <taxon>Eukaryota</taxon>
        <taxon>Fungi</taxon>
        <taxon>Fungi incertae sedis</taxon>
        <taxon>Mucoromycota</taxon>
        <taxon>Glomeromycotina</taxon>
        <taxon>Glomeromycetes</taxon>
        <taxon>Diversisporales</taxon>
        <taxon>Gigasporaceae</taxon>
        <taxon>Cetraspora</taxon>
    </lineage>
</organism>
<reference evidence="1" key="1">
    <citation type="submission" date="2021-06" db="EMBL/GenBank/DDBJ databases">
        <authorList>
            <person name="Kallberg Y."/>
            <person name="Tangrot J."/>
            <person name="Rosling A."/>
        </authorList>
    </citation>
    <scope>NUCLEOTIDE SEQUENCE</scope>
    <source>
        <strain evidence="1">28 12/20/2015</strain>
    </source>
</reference>
<evidence type="ECO:0000313" key="1">
    <source>
        <dbReference type="EMBL" id="CAG8569129.1"/>
    </source>
</evidence>
<gene>
    <name evidence="1" type="ORF">SPELUC_LOCUS5922</name>
</gene>
<accession>A0ACA9M5F6</accession>
<name>A0ACA9M5F6_9GLOM</name>
<dbReference type="EMBL" id="CAJVPW010006443">
    <property type="protein sequence ID" value="CAG8569129.1"/>
    <property type="molecule type" value="Genomic_DNA"/>
</dbReference>
<sequence length="134" mass="15558">EISCRYYGVGEMCWWVNNFRGIERQPFDGHFRLSFADFLRVDNFADIAKGIWYKLLGMGMNKLKIMLQQIAINTDINLDGNCSSTEDQHLSSIALLIPYTAFNEDLESYYTFLGDSYNYVNYESYENKGTIVLL</sequence>
<proteinExistence type="predicted"/>
<keyword evidence="2" id="KW-1185">Reference proteome</keyword>
<comment type="caution">
    <text evidence="1">The sequence shown here is derived from an EMBL/GenBank/DDBJ whole genome shotgun (WGS) entry which is preliminary data.</text>
</comment>